<dbReference type="GO" id="GO:0004621">
    <property type="term" value="F:glycosylphosphatidylinositol phospholipase D activity"/>
    <property type="evidence" value="ECO:0007669"/>
    <property type="project" value="TreeGrafter"/>
</dbReference>
<dbReference type="PANTHER" id="PTHR23221:SF7">
    <property type="entry name" value="PHOSPHATIDYLINOSITOL-GLYCAN-SPECIFIC PHOSPHOLIPASE D"/>
    <property type="match status" value="1"/>
</dbReference>
<evidence type="ECO:0000256" key="5">
    <source>
        <dbReference type="PROSITE-ProRule" id="PRU00803"/>
    </source>
</evidence>
<dbReference type="PROSITE" id="PS51470">
    <property type="entry name" value="FG_GAP"/>
    <property type="match status" value="2"/>
</dbReference>
<keyword evidence="2" id="KW-0677">Repeat</keyword>
<dbReference type="Proteomes" id="UP000717515">
    <property type="component" value="Unassembled WGS sequence"/>
</dbReference>
<keyword evidence="4" id="KW-0325">Glycoprotein</keyword>
<dbReference type="InterPro" id="IPR013519">
    <property type="entry name" value="Int_alpha_beta-p"/>
</dbReference>
<dbReference type="EMBL" id="JAIFTL010000060">
    <property type="protein sequence ID" value="KAG9324651.1"/>
    <property type="molecule type" value="Genomic_DNA"/>
</dbReference>
<evidence type="ECO:0000256" key="1">
    <source>
        <dbReference type="ARBA" id="ARBA00022729"/>
    </source>
</evidence>
<dbReference type="AlphaFoldDB" id="A0A9P8CZP2"/>
<evidence type="ECO:0000313" key="8">
    <source>
        <dbReference type="Proteomes" id="UP000717515"/>
    </source>
</evidence>
<dbReference type="Pfam" id="PF01839">
    <property type="entry name" value="FG-GAP"/>
    <property type="match status" value="2"/>
</dbReference>
<evidence type="ECO:0000313" key="7">
    <source>
        <dbReference type="EMBL" id="KAG9324651.1"/>
    </source>
</evidence>
<dbReference type="Gene3D" id="2.130.10.130">
    <property type="entry name" value="Integrin alpha, N-terminal"/>
    <property type="match status" value="2"/>
</dbReference>
<sequence length="768" mass="82674">MPRIAAFLFGIVAHSLSDLSWHSLRGLQAGFIRVQAAAGFAGDYATSHLLADEGGDYVLRHMQTLDRLISDWQVPVKDVLEIYRRRNITIPMSELVQCLVKGYAGSQAKARLDPPLFDMFARQSPFVTEQIENYPMGGFYDMTMWTLECWNGLAGYLNKDPAVNLTSPETSFHLCDELMESKTSKPTEVRQISSDSQVVKEKSHAHTGIAGGHQSVNENLQRRGEEILQPGMDDLNKAGLTVQTNIDPATGMVTFSIQELQNHDNPTATVTPGVEPMVARRRSDVLTKKANTICEHFMDDATKTLFIPLPFAGLGHALVLGDFDGDGVQELVVSAPHYTQNVLVPSQGAVFLISTADLSATTDPVNIQEFAMRTLYGHRREPQSRFGYSLAVVDLNQDGIDDLAVGSPGTGAADINYDGSVAVYFGHHGQGLSADPDLEIRYDRSKGIPDGLNVLAGVGTTLLGVDLQGSGYRDLIIGMPTATVVNNTADKTADPNFRFLQQAGRVLSFLGSSRHQGLRTDSDADGHWQGTNAYEWFGSSLAVVPLSSASSPANVLVVGSPAYGSGIESSMQGKIQGFAIPSSSSTATLSHLFTIHGSTKSQQFGSSLSTLLHYATNETLLLVGSKSETLADGTWQAGVLRVLNVSAVPNEALGNLQNLQADSPTYTLDALQGSQNVGKLSAAVATSNLSRSIWVSEPFASGEDGLLWEWTPSGVVGADGADRKVARCFRGQEVSKSRLGSQILFEDFDHDGKADLAVTSWHDSQYAT</sequence>
<feature type="signal peptide" evidence="6">
    <location>
        <begin position="1"/>
        <end position="17"/>
    </location>
</feature>
<feature type="chain" id="PRO_5040515400" description="Glycosylphosphatidylinositol phospholipase D" evidence="6">
    <location>
        <begin position="18"/>
        <end position="768"/>
    </location>
</feature>
<comment type="caution">
    <text evidence="7">The sequence shown here is derived from an EMBL/GenBank/DDBJ whole genome shotgun (WGS) entry which is preliminary data.</text>
</comment>
<gene>
    <name evidence="7" type="ORF">KVV02_000328</name>
</gene>
<evidence type="ECO:0008006" key="9">
    <source>
        <dbReference type="Google" id="ProtNLM"/>
    </source>
</evidence>
<dbReference type="SUPFAM" id="SSF69318">
    <property type="entry name" value="Integrin alpha N-terminal domain"/>
    <property type="match status" value="2"/>
</dbReference>
<accession>A0A9P8CZP2</accession>
<dbReference type="PANTHER" id="PTHR23221">
    <property type="entry name" value="GLYCOSYLPHOSPHATIDYLINOSITOL PHOSPHOLIPASE D"/>
    <property type="match status" value="1"/>
</dbReference>
<feature type="repeat" description="FG-GAP" evidence="5">
    <location>
        <begin position="300"/>
        <end position="362"/>
    </location>
</feature>
<dbReference type="InterPro" id="IPR013517">
    <property type="entry name" value="FG-GAP"/>
</dbReference>
<evidence type="ECO:0000256" key="2">
    <source>
        <dbReference type="ARBA" id="ARBA00022737"/>
    </source>
</evidence>
<organism evidence="7 8">
    <name type="scientific">Mortierella alpina</name>
    <name type="common">Oleaginous fungus</name>
    <name type="synonym">Mortierella renispora</name>
    <dbReference type="NCBI Taxonomy" id="64518"/>
    <lineage>
        <taxon>Eukaryota</taxon>
        <taxon>Fungi</taxon>
        <taxon>Fungi incertae sedis</taxon>
        <taxon>Mucoromycota</taxon>
        <taxon>Mortierellomycotina</taxon>
        <taxon>Mortierellomycetes</taxon>
        <taxon>Mortierellales</taxon>
        <taxon>Mortierellaceae</taxon>
        <taxon>Mortierella</taxon>
    </lineage>
</organism>
<dbReference type="InterPro" id="IPR028994">
    <property type="entry name" value="Integrin_alpha_N"/>
</dbReference>
<keyword evidence="3" id="KW-0378">Hydrolase</keyword>
<reference evidence="7" key="1">
    <citation type="submission" date="2021-07" db="EMBL/GenBank/DDBJ databases">
        <title>Draft genome of Mortierella alpina, strain LL118, isolated from an aspen leaf litter sample.</title>
        <authorList>
            <person name="Yang S."/>
            <person name="Vinatzer B.A."/>
        </authorList>
    </citation>
    <scope>NUCLEOTIDE SEQUENCE</scope>
    <source>
        <strain evidence="7">LL118</strain>
    </source>
</reference>
<evidence type="ECO:0000256" key="3">
    <source>
        <dbReference type="ARBA" id="ARBA00022801"/>
    </source>
</evidence>
<proteinExistence type="predicted"/>
<protein>
    <recommendedName>
        <fullName evidence="9">Glycosylphosphatidylinositol phospholipase D</fullName>
    </recommendedName>
</protein>
<evidence type="ECO:0000256" key="6">
    <source>
        <dbReference type="SAM" id="SignalP"/>
    </source>
</evidence>
<dbReference type="SMART" id="SM00191">
    <property type="entry name" value="Int_alpha"/>
    <property type="match status" value="4"/>
</dbReference>
<feature type="repeat" description="FG-GAP" evidence="5">
    <location>
        <begin position="373"/>
        <end position="433"/>
    </location>
</feature>
<keyword evidence="1 6" id="KW-0732">Signal</keyword>
<dbReference type="GO" id="GO:0031012">
    <property type="term" value="C:extracellular matrix"/>
    <property type="evidence" value="ECO:0007669"/>
    <property type="project" value="TreeGrafter"/>
</dbReference>
<name>A0A9P8CZP2_MORAP</name>
<evidence type="ECO:0000256" key="4">
    <source>
        <dbReference type="ARBA" id="ARBA00023180"/>
    </source>
</evidence>
<dbReference type="GO" id="GO:0005615">
    <property type="term" value="C:extracellular space"/>
    <property type="evidence" value="ECO:0007669"/>
    <property type="project" value="TreeGrafter"/>
</dbReference>